<dbReference type="EMBL" id="MLCO01000383">
    <property type="protein sequence ID" value="ONG44808.1"/>
    <property type="molecule type" value="Genomic_DNA"/>
</dbReference>
<accession>A0A1V2GUC1</accession>
<evidence type="ECO:0000313" key="1">
    <source>
        <dbReference type="EMBL" id="ONG44808.1"/>
    </source>
</evidence>
<reference evidence="1 2" key="1">
    <citation type="submission" date="2016-10" db="EMBL/GenBank/DDBJ databases">
        <title>Draft Genome sequence of Roseomonas sp. strain M3.</title>
        <authorList>
            <person name="Subhash Y."/>
            <person name="Lee S."/>
        </authorList>
    </citation>
    <scope>NUCLEOTIDE SEQUENCE [LARGE SCALE GENOMIC DNA]</scope>
    <source>
        <strain evidence="1 2">M3</strain>
    </source>
</reference>
<name>A0A1V2GUC1_9PROT</name>
<organism evidence="1 2">
    <name type="scientific">Teichococcus deserti</name>
    <dbReference type="NCBI Taxonomy" id="1817963"/>
    <lineage>
        <taxon>Bacteria</taxon>
        <taxon>Pseudomonadati</taxon>
        <taxon>Pseudomonadota</taxon>
        <taxon>Alphaproteobacteria</taxon>
        <taxon>Acetobacterales</taxon>
        <taxon>Roseomonadaceae</taxon>
        <taxon>Roseomonas</taxon>
    </lineage>
</organism>
<dbReference type="RefSeq" id="WP_076960386.1">
    <property type="nucleotide sequence ID" value="NZ_MLCO01000383.1"/>
</dbReference>
<comment type="caution">
    <text evidence="1">The sequence shown here is derived from an EMBL/GenBank/DDBJ whole genome shotgun (WGS) entry which is preliminary data.</text>
</comment>
<dbReference type="Proteomes" id="UP000188879">
    <property type="component" value="Unassembled WGS sequence"/>
</dbReference>
<gene>
    <name evidence="1" type="ORF">BKE38_27275</name>
</gene>
<evidence type="ECO:0000313" key="2">
    <source>
        <dbReference type="Proteomes" id="UP000188879"/>
    </source>
</evidence>
<dbReference type="AlphaFoldDB" id="A0A1V2GUC1"/>
<proteinExistence type="predicted"/>
<keyword evidence="2" id="KW-1185">Reference proteome</keyword>
<dbReference type="OrthoDB" id="7265212at2"/>
<protein>
    <submittedName>
        <fullName evidence="1">Uncharacterized protein</fullName>
    </submittedName>
</protein>
<sequence>MDMTQVPRFIAPHFIEIEGSADIPGSVRRACAFTTAAPGLARDSRGASHHHRCELLSETGHGMGEWQDSGPVTWRTETRSTTDALAPPVTAEGSAPDLMQAIAAALGAAHAHAPHGGAPVYCVAPGVVEMVREPGMPRVWIGSHLSANGQLPSGQPWSHLMTAFIREWPSAKGGASAFRCELEMLPYAAVMPGQGSAEGKEREWQIWHAPSLEEAIRGCHQRIFAPRDETFDAGC</sequence>